<dbReference type="EMBL" id="CACVKT020003176">
    <property type="protein sequence ID" value="CAC5382198.1"/>
    <property type="molecule type" value="Genomic_DNA"/>
</dbReference>
<evidence type="ECO:0000313" key="2">
    <source>
        <dbReference type="EMBL" id="CAC5382198.1"/>
    </source>
</evidence>
<protein>
    <submittedName>
        <fullName evidence="2">Uncharacterized protein</fullName>
    </submittedName>
</protein>
<name>A0A6J8BE30_MYTCO</name>
<accession>A0A6J8BE30</accession>
<sequence>MRSEGSDIVAEEKSASVMSETSNMADEKKQNRSVERRTESEAGVARSETVTVTDEEYSAARRPILPLISADEQLNHGNLDTLSICVSDNERQNSGFMFSENASEHSEYTSSVDNRSLVDLEDDKSTERFQRYLGTWYLLDNLQSNTQNLDGAVQNVRDIFALSTKTFDQMSRTGAFHHMKKVTSTNDTNDNGFKKGNFDNGFKIPAADFKSGPTAKQNSTNKTWNSECKASDISRRLVTSKYAEMQSCIRSRKTLNLLTKLGFIVNLESSLIPAQSMTYIGALFNFKREIMSSTSERLTKLDISIKNLITGHNTARNYLALLGLIVLCEAYPVTFTTLLEIILCQIPFTVHLKSHLICWLDRANTARGRSLHQWSANITITTDASIQVLGVT</sequence>
<feature type="compositionally biased region" description="Basic and acidic residues" evidence="1">
    <location>
        <begin position="25"/>
        <end position="40"/>
    </location>
</feature>
<organism evidence="2 3">
    <name type="scientific">Mytilus coruscus</name>
    <name type="common">Sea mussel</name>
    <dbReference type="NCBI Taxonomy" id="42192"/>
    <lineage>
        <taxon>Eukaryota</taxon>
        <taxon>Metazoa</taxon>
        <taxon>Spiralia</taxon>
        <taxon>Lophotrochozoa</taxon>
        <taxon>Mollusca</taxon>
        <taxon>Bivalvia</taxon>
        <taxon>Autobranchia</taxon>
        <taxon>Pteriomorphia</taxon>
        <taxon>Mytilida</taxon>
        <taxon>Mytiloidea</taxon>
        <taxon>Mytilidae</taxon>
        <taxon>Mytilinae</taxon>
        <taxon>Mytilus</taxon>
    </lineage>
</organism>
<gene>
    <name evidence="2" type="ORF">MCOR_18049</name>
</gene>
<feature type="compositionally biased region" description="Basic and acidic residues" evidence="1">
    <location>
        <begin position="1"/>
        <end position="14"/>
    </location>
</feature>
<dbReference type="AlphaFoldDB" id="A0A6J8BE30"/>
<keyword evidence="3" id="KW-1185">Reference proteome</keyword>
<feature type="region of interest" description="Disordered" evidence="1">
    <location>
        <begin position="1"/>
        <end position="51"/>
    </location>
</feature>
<evidence type="ECO:0000256" key="1">
    <source>
        <dbReference type="SAM" id="MobiDB-lite"/>
    </source>
</evidence>
<evidence type="ECO:0000313" key="3">
    <source>
        <dbReference type="Proteomes" id="UP000507470"/>
    </source>
</evidence>
<dbReference type="Proteomes" id="UP000507470">
    <property type="component" value="Unassembled WGS sequence"/>
</dbReference>
<proteinExistence type="predicted"/>
<reference evidence="2 3" key="1">
    <citation type="submission" date="2020-06" db="EMBL/GenBank/DDBJ databases">
        <authorList>
            <person name="Li R."/>
            <person name="Bekaert M."/>
        </authorList>
    </citation>
    <scope>NUCLEOTIDE SEQUENCE [LARGE SCALE GENOMIC DNA]</scope>
    <source>
        <strain evidence="3">wild</strain>
    </source>
</reference>